<dbReference type="GO" id="GO:0005509">
    <property type="term" value="F:calcium ion binding"/>
    <property type="evidence" value="ECO:0007669"/>
    <property type="project" value="InterPro"/>
</dbReference>
<feature type="region of interest" description="Disordered" evidence="3">
    <location>
        <begin position="88"/>
        <end position="116"/>
    </location>
</feature>
<dbReference type="InterPro" id="IPR018511">
    <property type="entry name" value="Hemolysin-typ_Ca-bd_CS"/>
</dbReference>
<dbReference type="Pfam" id="PF00353">
    <property type="entry name" value="HemolysinCabind"/>
    <property type="match status" value="7"/>
</dbReference>
<dbReference type="InterPro" id="IPR050557">
    <property type="entry name" value="RTX_toxin/Mannuronan_C5-epim"/>
</dbReference>
<dbReference type="EMBL" id="CP113797">
    <property type="protein sequence ID" value="WAL61435.1"/>
    <property type="molecule type" value="Genomic_DNA"/>
</dbReference>
<dbReference type="Gene3D" id="2.150.10.10">
    <property type="entry name" value="Serralysin-like metalloprotease, C-terminal"/>
    <property type="match status" value="3"/>
</dbReference>
<name>A0A9E8ZDR1_9CYAN</name>
<comment type="subcellular location">
    <subcellularLocation>
        <location evidence="1">Secreted</location>
    </subcellularLocation>
</comment>
<organism evidence="4 5">
    <name type="scientific">Thermocoleostomius sinensis A174</name>
    <dbReference type="NCBI Taxonomy" id="2016057"/>
    <lineage>
        <taxon>Bacteria</taxon>
        <taxon>Bacillati</taxon>
        <taxon>Cyanobacteriota</taxon>
        <taxon>Cyanophyceae</taxon>
        <taxon>Oculatellales</taxon>
        <taxon>Oculatellaceae</taxon>
        <taxon>Thermocoleostomius</taxon>
    </lineage>
</organism>
<feature type="region of interest" description="Disordered" evidence="3">
    <location>
        <begin position="279"/>
        <end position="307"/>
    </location>
</feature>
<accession>A0A9E8ZDR1</accession>
<dbReference type="KEGG" id="tsin:OXH18_05440"/>
<dbReference type="RefSeq" id="WP_268611390.1">
    <property type="nucleotide sequence ID" value="NZ_CP113797.1"/>
</dbReference>
<reference evidence="4" key="1">
    <citation type="submission" date="2022-12" db="EMBL/GenBank/DDBJ databases">
        <title>Polyphasic identification of a Novel Hot-Spring Cyanobacterium Ocullathermofonsia sinensis gen nov. sp. nov. and Genomic Insights on its Adaptations to the Thermal Habitat.</title>
        <authorList>
            <person name="Daroch M."/>
            <person name="Tang J."/>
            <person name="Jiang Y."/>
        </authorList>
    </citation>
    <scope>NUCLEOTIDE SEQUENCE</scope>
    <source>
        <strain evidence="4">PKUAC-SCTA174</strain>
    </source>
</reference>
<dbReference type="AlphaFoldDB" id="A0A9E8ZDR1"/>
<evidence type="ECO:0000313" key="4">
    <source>
        <dbReference type="EMBL" id="WAL61435.1"/>
    </source>
</evidence>
<keyword evidence="2" id="KW-0964">Secreted</keyword>
<sequence length="454" mass="47048">MANRIIGTLHDDVLFGDTNPLDLNDIILGLAGNDRLYGFADRTGGDLIVSHDTLRGGDGNDTLRGGAGDDQLLGEAGNDVMGTAFPGIEDDSAGEAGNDSLQGGAGNDVMSGGDGDDWLLGGTGDDLLGAFSSRGPGNDSQYYYGSDAGNDTLLGGDGNDYISGGDGNDLQVGGNGNDNIGNYYYYDDRFGQDAGDDTLLGGAGNDGLFSDDGNDLMRGGAGNDYIGFGVDGRYLIGDSPGDDRGFGDGGDDYIILGSGNDTMSGGAGNDRLGTREIRVPPGFMDESGNDRLDGGTGNDTLNGGVDRDTLIGGRGNDILYGDDDSDVLTGVDPTSATPGRGEQDVLFGELAPEADYEWQSPDRFILGNRTSVFYNDGRKDTRGNGDYAVIRDFDLTAGDRIQLKGSARDYSLGVSTIDPTATAIFYTAGQLTPELIGLVHGEAPSNLTTGFVYV</sequence>
<dbReference type="PROSITE" id="PS00330">
    <property type="entry name" value="HEMOLYSIN_CALCIUM"/>
    <property type="match status" value="1"/>
</dbReference>
<evidence type="ECO:0000256" key="1">
    <source>
        <dbReference type="ARBA" id="ARBA00004613"/>
    </source>
</evidence>
<evidence type="ECO:0000256" key="3">
    <source>
        <dbReference type="SAM" id="MobiDB-lite"/>
    </source>
</evidence>
<evidence type="ECO:0000313" key="5">
    <source>
        <dbReference type="Proteomes" id="UP001163152"/>
    </source>
</evidence>
<gene>
    <name evidence="4" type="ORF">OXH18_05440</name>
</gene>
<evidence type="ECO:0000256" key="2">
    <source>
        <dbReference type="ARBA" id="ARBA00022525"/>
    </source>
</evidence>
<dbReference type="PANTHER" id="PTHR38340:SF1">
    <property type="entry name" value="S-LAYER PROTEIN"/>
    <property type="match status" value="1"/>
</dbReference>
<dbReference type="SUPFAM" id="SSF51120">
    <property type="entry name" value="beta-Roll"/>
    <property type="match status" value="3"/>
</dbReference>
<dbReference type="PANTHER" id="PTHR38340">
    <property type="entry name" value="S-LAYER PROTEIN"/>
    <property type="match status" value="1"/>
</dbReference>
<dbReference type="PRINTS" id="PR00313">
    <property type="entry name" value="CABNDNGRPT"/>
</dbReference>
<dbReference type="GO" id="GO:0005576">
    <property type="term" value="C:extracellular region"/>
    <property type="evidence" value="ECO:0007669"/>
    <property type="project" value="UniProtKB-SubCell"/>
</dbReference>
<proteinExistence type="predicted"/>
<dbReference type="Proteomes" id="UP001163152">
    <property type="component" value="Chromosome"/>
</dbReference>
<keyword evidence="5" id="KW-1185">Reference proteome</keyword>
<dbReference type="InterPro" id="IPR011049">
    <property type="entry name" value="Serralysin-like_metalloprot_C"/>
</dbReference>
<dbReference type="InterPro" id="IPR001343">
    <property type="entry name" value="Hemolysn_Ca-bd"/>
</dbReference>
<protein>
    <submittedName>
        <fullName evidence="4">Calcium-binding protein</fullName>
    </submittedName>
</protein>